<dbReference type="InParanoid" id="A0A1X7UPC8"/>
<reference evidence="3" key="1">
    <citation type="submission" date="2017-05" db="UniProtKB">
        <authorList>
            <consortium name="EnsemblMetazoa"/>
        </authorList>
    </citation>
    <scope>IDENTIFICATION</scope>
</reference>
<protein>
    <submittedName>
        <fullName evidence="3">Uncharacterized protein</fullName>
    </submittedName>
</protein>
<dbReference type="Pfam" id="PF21788">
    <property type="entry name" value="TNP-like_GBD"/>
    <property type="match status" value="1"/>
</dbReference>
<dbReference type="InterPro" id="IPR048366">
    <property type="entry name" value="TNP-like_GBD"/>
</dbReference>
<name>A0A1X7UPC8_AMPQE</name>
<dbReference type="OrthoDB" id="5972980at2759"/>
<evidence type="ECO:0000259" key="1">
    <source>
        <dbReference type="Pfam" id="PF21787"/>
    </source>
</evidence>
<dbReference type="InterPro" id="IPR048365">
    <property type="entry name" value="TNP-like_RNaseH_N"/>
</dbReference>
<sequence length="245" mass="28271">MLVFMVKGLFNSLHFPYAQFPCTALAGDQFFDPFWEAVARLEFCGFKVLALTCDGLGANRRLFHLHNPSNRSFLNKVENPYAPERSIYFFINPPHLLKTVRNGWANKRRLWCNSKESLWQHLVELYECNRCGTDGLVLIPKLKYEHIVLTSFSKMRVDLAAQALSSSVVKGLEMLKKDEMSETIKFVDIIDKWFDCLNVSCFSKGKLTQNPFKSPYRSDNDQIKVVEGDIPPIFGWMANECNRKI</sequence>
<dbReference type="EnsemblMetazoa" id="Aqu2.1.29608_001">
    <property type="protein sequence ID" value="Aqu2.1.29608_001"/>
    <property type="gene ID" value="Aqu2.1.29608"/>
</dbReference>
<proteinExistence type="predicted"/>
<feature type="domain" description="Transposable element P transposase-like RNase H" evidence="1">
    <location>
        <begin position="2"/>
        <end position="64"/>
    </location>
</feature>
<evidence type="ECO:0000259" key="2">
    <source>
        <dbReference type="Pfam" id="PF21788"/>
    </source>
</evidence>
<organism evidence="3">
    <name type="scientific">Amphimedon queenslandica</name>
    <name type="common">Sponge</name>
    <dbReference type="NCBI Taxonomy" id="400682"/>
    <lineage>
        <taxon>Eukaryota</taxon>
        <taxon>Metazoa</taxon>
        <taxon>Porifera</taxon>
        <taxon>Demospongiae</taxon>
        <taxon>Heteroscleromorpha</taxon>
        <taxon>Haplosclerida</taxon>
        <taxon>Niphatidae</taxon>
        <taxon>Amphimedon</taxon>
    </lineage>
</organism>
<evidence type="ECO:0000313" key="3">
    <source>
        <dbReference type="EnsemblMetazoa" id="Aqu2.1.29608_001"/>
    </source>
</evidence>
<feature type="domain" description="Transposable element P transposase-like GTP-binding insertion" evidence="2">
    <location>
        <begin position="95"/>
        <end position="203"/>
    </location>
</feature>
<dbReference type="Pfam" id="PF21787">
    <property type="entry name" value="TNP-like_RNaseH_N"/>
    <property type="match status" value="1"/>
</dbReference>
<accession>A0A1X7UPC8</accession>
<dbReference type="AlphaFoldDB" id="A0A1X7UPC8"/>